<comment type="caution">
    <text evidence="2">The sequence shown here is derived from an EMBL/GenBank/DDBJ whole genome shotgun (WGS) entry which is preliminary data.</text>
</comment>
<dbReference type="CDD" id="cd10446">
    <property type="entry name" value="GIY-YIG_unchar_1"/>
    <property type="match status" value="1"/>
</dbReference>
<evidence type="ECO:0000259" key="1">
    <source>
        <dbReference type="PROSITE" id="PS50164"/>
    </source>
</evidence>
<organism evidence="2 3">
    <name type="scientific">Dasania phycosphaerae</name>
    <dbReference type="NCBI Taxonomy" id="2950436"/>
    <lineage>
        <taxon>Bacteria</taxon>
        <taxon>Pseudomonadati</taxon>
        <taxon>Pseudomonadota</taxon>
        <taxon>Gammaproteobacteria</taxon>
        <taxon>Cellvibrionales</taxon>
        <taxon>Spongiibacteraceae</taxon>
        <taxon>Dasania</taxon>
    </lineage>
</organism>
<name>A0A9J6RMP1_9GAMM</name>
<gene>
    <name evidence="2" type="ORF">O0V09_10460</name>
</gene>
<evidence type="ECO:0000313" key="2">
    <source>
        <dbReference type="EMBL" id="MCZ0865626.1"/>
    </source>
</evidence>
<dbReference type="InterPro" id="IPR035901">
    <property type="entry name" value="GIY-YIG_endonuc_sf"/>
</dbReference>
<accession>A0A9J6RMP1</accession>
<dbReference type="EMBL" id="JAPTGG010000008">
    <property type="protein sequence ID" value="MCZ0865626.1"/>
    <property type="molecule type" value="Genomic_DNA"/>
</dbReference>
<proteinExistence type="predicted"/>
<dbReference type="Gene3D" id="3.40.1440.10">
    <property type="entry name" value="GIY-YIG endonuclease"/>
    <property type="match status" value="1"/>
</dbReference>
<sequence>MNGIISLNTLFPDLDWQDVKIHVAQKSGKTRPIDVFTHSFDEWQNRWNGNFHSNHCWNRPLIFSIIELPMERDRWLFGGIFNVISHKKGKKNGKDGEVYKVGLHSMGSEFIGRLKVGWTKDARSKGRKPESILADMVVAEVMPEPYVGEDFPGYAYINHDYQTLENLWSDAKQDWLSALIHCQGVYLISDIKTGMRYVGSASGEEGIWSRWATYFKTGGHANNKLLKNLLNKRGNGVDYARANFQFSLLEQASSRDSEQYIIQREVFWKNALLSRGEFGLNDN</sequence>
<dbReference type="PROSITE" id="PS50164">
    <property type="entry name" value="GIY_YIG"/>
    <property type="match status" value="1"/>
</dbReference>
<feature type="domain" description="GIY-YIG" evidence="1">
    <location>
        <begin position="181"/>
        <end position="280"/>
    </location>
</feature>
<dbReference type="InterPro" id="IPR000305">
    <property type="entry name" value="GIY-YIG_endonuc"/>
</dbReference>
<evidence type="ECO:0000313" key="3">
    <source>
        <dbReference type="Proteomes" id="UP001069090"/>
    </source>
</evidence>
<dbReference type="AlphaFoldDB" id="A0A9J6RMP1"/>
<protein>
    <submittedName>
        <fullName evidence="2">GIY-YIG nuclease family protein</fullName>
    </submittedName>
</protein>
<dbReference type="Proteomes" id="UP001069090">
    <property type="component" value="Unassembled WGS sequence"/>
</dbReference>
<keyword evidence="3" id="KW-1185">Reference proteome</keyword>
<dbReference type="RefSeq" id="WP_258331773.1">
    <property type="nucleotide sequence ID" value="NZ_JAPTGG010000008.1"/>
</dbReference>
<dbReference type="SUPFAM" id="SSF82771">
    <property type="entry name" value="GIY-YIG endonuclease"/>
    <property type="match status" value="1"/>
</dbReference>
<reference evidence="2 3" key="1">
    <citation type="submission" date="2022-12" db="EMBL/GenBank/DDBJ databases">
        <title>Dasania phycosphaerae sp. nov., isolated from particulate material of the south coast of Korea.</title>
        <authorList>
            <person name="Jiang Y."/>
        </authorList>
    </citation>
    <scope>NUCLEOTIDE SEQUENCE [LARGE SCALE GENOMIC DNA]</scope>
    <source>
        <strain evidence="2 3">GY-19</strain>
    </source>
</reference>